<keyword evidence="10" id="KW-1185">Reference proteome</keyword>
<dbReference type="SMART" id="SM00825">
    <property type="entry name" value="PKS_KS"/>
    <property type="match status" value="1"/>
</dbReference>
<evidence type="ECO:0000256" key="3">
    <source>
        <dbReference type="ARBA" id="ARBA00022553"/>
    </source>
</evidence>
<dbReference type="InterPro" id="IPR000873">
    <property type="entry name" value="AMP-dep_synth/lig_dom"/>
</dbReference>
<dbReference type="InterPro" id="IPR020845">
    <property type="entry name" value="AMP-binding_CS"/>
</dbReference>
<feature type="domain" description="Carrier" evidence="7">
    <location>
        <begin position="534"/>
        <end position="609"/>
    </location>
</feature>
<dbReference type="InterPro" id="IPR045851">
    <property type="entry name" value="AMP-bd_C_sf"/>
</dbReference>
<dbReference type="Pfam" id="PF00109">
    <property type="entry name" value="ketoacyl-synt"/>
    <property type="match status" value="1"/>
</dbReference>
<dbReference type="Gene3D" id="3.30.70.3290">
    <property type="match status" value="1"/>
</dbReference>
<keyword evidence="3" id="KW-0597">Phosphoprotein</keyword>
<keyword evidence="4" id="KW-0808">Transferase</keyword>
<dbReference type="InterPro" id="IPR010071">
    <property type="entry name" value="AA_adenyl_dom"/>
</dbReference>
<comment type="similarity">
    <text evidence="1">Belongs to the ATP-dependent AMP-binding enzyme family.</text>
</comment>
<dbReference type="PROSITE" id="PS00455">
    <property type="entry name" value="AMP_BINDING"/>
    <property type="match status" value="1"/>
</dbReference>
<dbReference type="Pfam" id="PF16197">
    <property type="entry name" value="KAsynt_C_assoc"/>
    <property type="match status" value="1"/>
</dbReference>
<dbReference type="Gene3D" id="3.40.50.12780">
    <property type="entry name" value="N-terminal domain of ligase-like"/>
    <property type="match status" value="1"/>
</dbReference>
<comment type="caution">
    <text evidence="9">The sequence shown here is derived from an EMBL/GenBank/DDBJ whole genome shotgun (WGS) entry which is preliminary data.</text>
</comment>
<name>A0A5J5G3X1_9BACL</name>
<feature type="domain" description="Carrier" evidence="7">
    <location>
        <begin position="1420"/>
        <end position="1496"/>
    </location>
</feature>
<dbReference type="GO" id="GO:0005737">
    <property type="term" value="C:cytoplasm"/>
    <property type="evidence" value="ECO:0007669"/>
    <property type="project" value="TreeGrafter"/>
</dbReference>
<dbReference type="InterPro" id="IPR020806">
    <property type="entry name" value="PKS_PP-bd"/>
</dbReference>
<dbReference type="GO" id="GO:0017000">
    <property type="term" value="P:antibiotic biosynthetic process"/>
    <property type="evidence" value="ECO:0007669"/>
    <property type="project" value="UniProtKB-KW"/>
</dbReference>
<dbReference type="InterPro" id="IPR025110">
    <property type="entry name" value="AMP-bd_C"/>
</dbReference>
<dbReference type="GO" id="GO:0004312">
    <property type="term" value="F:fatty acid synthase activity"/>
    <property type="evidence" value="ECO:0007669"/>
    <property type="project" value="TreeGrafter"/>
</dbReference>
<dbReference type="InterPro" id="IPR014030">
    <property type="entry name" value="Ketoacyl_synth_N"/>
</dbReference>
<evidence type="ECO:0000313" key="10">
    <source>
        <dbReference type="Proteomes" id="UP000367750"/>
    </source>
</evidence>
<sequence length="1511" mass="162382">MILTDSLPIHDLFSEAAARWKDRTAVCFDGRELSYSELDAESNRLARLLRQEGVSRGELVGVLMDKSEFLPVALLGILKSGAAYVPLDPLQPLLRLKEIAVQARLRTVVIHSGSAGKANQLAEGTPLLKKIVPVNEGLFRCSSEPLESVNTTEDLACVLFTSGTTGVPKGVMLHHRGLVNSLASNYREFGLNENDRYLNVSPYGFDMSLFEIFSPLLGGGCLCLLPSSDVQDPWIIARSLEQYRITVWNSVPTTWSLWTNLLGPRLRPDLGSLRLAFLGGERLPVAFINRAAEHLPNTQLVNVYGPTETSIWMSCHPVEVPLPKGTERVHVGKPIANVQVYIIDPDDATRLCGPGEVGEICISGVGVACGYLHDEARTQASFIPNPFVAEGGRLYRTGDLGTWLPGGNLDIVGRRDMQVKIRGFRIELGEIESQALTCPGIVRTAAAVRETSDGSKEMLCFAVSESEKDIDALRAHLKERLPAYMLPHRICRVDSIPVNGNGKTDRTALIQQWQQADKSPSSLPEASPEFSPAVSAEELRRTVEEIWTSVLEHSDFQGDTSFFDAGGDSIKVVKVKMSLDDSFPGAVDVADLFTHPTVDSQTRMLADKLGGSQAEAAAAQAEERPAANRNAASLQFAGADRREWAEAAGENDVAIIGLACRLPGSESPEAFWSMLEGGETPIGVMSESRLKAIHPIGAGTRPEQASRGAFLEEIDRFDALFFHMSPKEAGLIDPQQRLLLEVVQETLDYAGYGGSKLAGSRTGVFVTASSSDYMAAIAQSPAAKEPFALLGNQPNMVANRISYFLDLHGPSVFVDTACSSSLVAVHQACRSLLAGECAMALAGGVALHLSPERFSVVNNLNITSPSGRCLPFDEKADGTVAGEGAGAVLLKPLRAAIEDGDFIHAVIKGTAVNHGGRAAVLTAPNPAAQSAVIREALERSGCEPGSISYIETHGTGTPLGDPIEIQALEKVFAPASPAADIHIGSVKGVIGHLGEAAGIASLVKTVMALRSRTLPGQPQFDKPNPELHLGRTPFRIAKTFAPWETPDGVRRAGISSFGLGGSNAHLIVEQAPERPAVPAGTERPAHLLTLSAWTAEALEEQIRQIARRFQSDPELSLPDACYTLNTGRMRLPVRYAAVLSDGGQWSAWQNEEGGEPRGSRPFSAGGSVPPGAGKDHVFVIGDGPGMLRCARSLYESNPRFREGFSRLLNLPPGSDAAALLTNPQAPDAVRFAAGCLIAEQWKTWAPSSRIAGLGTGALAARCVRGEWTAQEAMLRLWGGEKTPEESGDFSVLSLTELLTNEAGPGAAVAGVGLEERRAELAAAVELGFEPVMDLLDEAPEDEVLLRQLARLFVQGVELDGESWDAGYSRRKALLPSYPFQRRRHWFAEALEDAEPAAAPAAVAPAEVAVLPVKPAEQRILNEEELAAFLVEAIQSLLVEPVEFGVDTDFADIDLDSLILVELNSMIREHTGVAVNPRLLYEYPSARLLAAAIMSKAQEETSEETEEVNHVH</sequence>
<dbReference type="PANTHER" id="PTHR43775:SF37">
    <property type="entry name" value="SI:DKEY-61P9.11"/>
    <property type="match status" value="1"/>
</dbReference>
<dbReference type="RefSeq" id="WP_150458850.1">
    <property type="nucleotide sequence ID" value="NZ_VYKK01000019.1"/>
</dbReference>
<dbReference type="OrthoDB" id="9765680at2"/>
<accession>A0A5J5G3X1</accession>
<evidence type="ECO:0000256" key="5">
    <source>
        <dbReference type="ARBA" id="ARBA00023194"/>
    </source>
</evidence>
<gene>
    <name evidence="9" type="ORF">F4V43_13870</name>
</gene>
<dbReference type="PANTHER" id="PTHR43775">
    <property type="entry name" value="FATTY ACID SYNTHASE"/>
    <property type="match status" value="1"/>
</dbReference>
<dbReference type="Pfam" id="PF02801">
    <property type="entry name" value="Ketoacyl-synt_C"/>
    <property type="match status" value="1"/>
</dbReference>
<dbReference type="InterPro" id="IPR018201">
    <property type="entry name" value="Ketoacyl_synth_AS"/>
</dbReference>
<evidence type="ECO:0000259" key="7">
    <source>
        <dbReference type="PROSITE" id="PS50075"/>
    </source>
</evidence>
<protein>
    <submittedName>
        <fullName evidence="9">Amino acid adenylation domain-containing protein</fullName>
    </submittedName>
</protein>
<dbReference type="InterPro" id="IPR016039">
    <property type="entry name" value="Thiolase-like"/>
</dbReference>
<evidence type="ECO:0000256" key="2">
    <source>
        <dbReference type="ARBA" id="ARBA00022450"/>
    </source>
</evidence>
<dbReference type="SUPFAM" id="SSF53901">
    <property type="entry name" value="Thiolase-like"/>
    <property type="match status" value="1"/>
</dbReference>
<dbReference type="PROSITE" id="PS50075">
    <property type="entry name" value="CARRIER"/>
    <property type="match status" value="2"/>
</dbReference>
<dbReference type="GO" id="GO:0006633">
    <property type="term" value="P:fatty acid biosynthetic process"/>
    <property type="evidence" value="ECO:0007669"/>
    <property type="project" value="InterPro"/>
</dbReference>
<dbReference type="Gene3D" id="1.10.1200.10">
    <property type="entry name" value="ACP-like"/>
    <property type="match status" value="2"/>
</dbReference>
<reference evidence="9 10" key="1">
    <citation type="submission" date="2019-09" db="EMBL/GenBank/DDBJ databases">
        <title>Bacillus ochoae sp. nov., Paenibacillus whitsoniae sp. nov., Paenibacillus spiritus sp. nov. Isolated from the Mars Exploration Rover during spacecraft assembly.</title>
        <authorList>
            <person name="Seuylemezian A."/>
            <person name="Vaishampayan P."/>
        </authorList>
    </citation>
    <scope>NUCLEOTIDE SEQUENCE [LARGE SCALE GENOMIC DNA]</scope>
    <source>
        <strain evidence="9 10">MER_111</strain>
    </source>
</reference>
<evidence type="ECO:0000313" key="9">
    <source>
        <dbReference type="EMBL" id="KAA9001604.1"/>
    </source>
</evidence>
<dbReference type="InterPro" id="IPR009081">
    <property type="entry name" value="PP-bd_ACP"/>
</dbReference>
<dbReference type="NCBIfam" id="TIGR01733">
    <property type="entry name" value="AA-adenyl-dom"/>
    <property type="match status" value="1"/>
</dbReference>
<keyword evidence="2" id="KW-0596">Phosphopantetheine</keyword>
<evidence type="ECO:0000256" key="1">
    <source>
        <dbReference type="ARBA" id="ARBA00006432"/>
    </source>
</evidence>
<organism evidence="9 10">
    <name type="scientific">Paenibacillus spiritus</name>
    <dbReference type="NCBI Taxonomy" id="2496557"/>
    <lineage>
        <taxon>Bacteria</taxon>
        <taxon>Bacillati</taxon>
        <taxon>Bacillota</taxon>
        <taxon>Bacilli</taxon>
        <taxon>Bacillales</taxon>
        <taxon>Paenibacillaceae</taxon>
        <taxon>Paenibacillus</taxon>
    </lineage>
</organism>
<feature type="domain" description="Ketosynthase family 3 (KS3)" evidence="8">
    <location>
        <begin position="650"/>
        <end position="1070"/>
    </location>
</feature>
<dbReference type="InterPro" id="IPR042099">
    <property type="entry name" value="ANL_N_sf"/>
</dbReference>
<evidence type="ECO:0000256" key="4">
    <source>
        <dbReference type="ARBA" id="ARBA00022679"/>
    </source>
</evidence>
<dbReference type="InterPro" id="IPR036736">
    <property type="entry name" value="ACP-like_sf"/>
</dbReference>
<dbReference type="SMART" id="SM00823">
    <property type="entry name" value="PKS_PP"/>
    <property type="match status" value="2"/>
</dbReference>
<dbReference type="InterPro" id="IPR032821">
    <property type="entry name" value="PKS_assoc"/>
</dbReference>
<dbReference type="Pfam" id="PF00550">
    <property type="entry name" value="PP-binding"/>
    <property type="match status" value="2"/>
</dbReference>
<dbReference type="Gene3D" id="1.10.1240.100">
    <property type="match status" value="1"/>
</dbReference>
<evidence type="ECO:0000259" key="8">
    <source>
        <dbReference type="PROSITE" id="PS52004"/>
    </source>
</evidence>
<dbReference type="Gene3D" id="3.30.300.30">
    <property type="match status" value="1"/>
</dbReference>
<dbReference type="Proteomes" id="UP000367750">
    <property type="component" value="Unassembled WGS sequence"/>
</dbReference>
<dbReference type="PROSITE" id="PS52004">
    <property type="entry name" value="KS3_2"/>
    <property type="match status" value="1"/>
</dbReference>
<dbReference type="PROSITE" id="PS00606">
    <property type="entry name" value="KS3_1"/>
    <property type="match status" value="1"/>
</dbReference>
<dbReference type="InterPro" id="IPR050091">
    <property type="entry name" value="PKS_NRPS_Biosynth_Enz"/>
</dbReference>
<dbReference type="CDD" id="cd00833">
    <property type="entry name" value="PKS"/>
    <property type="match status" value="1"/>
</dbReference>
<dbReference type="Pfam" id="PF00501">
    <property type="entry name" value="AMP-binding"/>
    <property type="match status" value="1"/>
</dbReference>
<keyword evidence="5" id="KW-0045">Antibiotic biosynthesis</keyword>
<dbReference type="GO" id="GO:0071770">
    <property type="term" value="P:DIM/DIP cell wall layer assembly"/>
    <property type="evidence" value="ECO:0007669"/>
    <property type="project" value="TreeGrafter"/>
</dbReference>
<dbReference type="InterPro" id="IPR014031">
    <property type="entry name" value="Ketoacyl_synth_C"/>
</dbReference>
<dbReference type="InterPro" id="IPR020841">
    <property type="entry name" value="PKS_Beta-ketoAc_synthase_dom"/>
</dbReference>
<dbReference type="CDD" id="cd05930">
    <property type="entry name" value="A_NRPS"/>
    <property type="match status" value="1"/>
</dbReference>
<dbReference type="SUPFAM" id="SSF47336">
    <property type="entry name" value="ACP-like"/>
    <property type="match status" value="2"/>
</dbReference>
<dbReference type="EMBL" id="VYKK01000019">
    <property type="protein sequence ID" value="KAA9001604.1"/>
    <property type="molecule type" value="Genomic_DNA"/>
</dbReference>
<dbReference type="GO" id="GO:0004315">
    <property type="term" value="F:3-oxoacyl-[acyl-carrier-protein] synthase activity"/>
    <property type="evidence" value="ECO:0007669"/>
    <property type="project" value="InterPro"/>
</dbReference>
<dbReference type="GO" id="GO:0005886">
    <property type="term" value="C:plasma membrane"/>
    <property type="evidence" value="ECO:0007669"/>
    <property type="project" value="TreeGrafter"/>
</dbReference>
<dbReference type="SUPFAM" id="SSF56801">
    <property type="entry name" value="Acetyl-CoA synthetase-like"/>
    <property type="match status" value="1"/>
</dbReference>
<feature type="region of interest" description="Disordered" evidence="6">
    <location>
        <begin position="1148"/>
        <end position="1168"/>
    </location>
</feature>
<dbReference type="Gene3D" id="3.40.47.10">
    <property type="match status" value="1"/>
</dbReference>
<dbReference type="GO" id="GO:0031177">
    <property type="term" value="F:phosphopantetheine binding"/>
    <property type="evidence" value="ECO:0007669"/>
    <property type="project" value="InterPro"/>
</dbReference>
<evidence type="ECO:0000256" key="6">
    <source>
        <dbReference type="SAM" id="MobiDB-lite"/>
    </source>
</evidence>
<proteinExistence type="inferred from homology"/>
<dbReference type="Pfam" id="PF13193">
    <property type="entry name" value="AMP-binding_C"/>
    <property type="match status" value="1"/>
</dbReference>